<gene>
    <name evidence="2" type="ORF">QE424_000270</name>
</gene>
<reference evidence="2" key="1">
    <citation type="submission" date="2023-07" db="EMBL/GenBank/DDBJ databases">
        <title>Functional and genomic diversity of the sorghum phyllosphere microbiome.</title>
        <authorList>
            <person name="Shade A."/>
        </authorList>
    </citation>
    <scope>NUCLEOTIDE SEQUENCE</scope>
    <source>
        <strain evidence="2">SORGH_AS_0457</strain>
    </source>
</reference>
<dbReference type="Proteomes" id="UP001226084">
    <property type="component" value="Unassembled WGS sequence"/>
</dbReference>
<feature type="coiled-coil region" evidence="1">
    <location>
        <begin position="57"/>
        <end position="84"/>
    </location>
</feature>
<name>A0AAP5AF71_9GAMM</name>
<accession>A0AAP5AF71</accession>
<dbReference type="EMBL" id="JAUTAS010000001">
    <property type="protein sequence ID" value="MDQ1107111.1"/>
    <property type="molecule type" value="Genomic_DNA"/>
</dbReference>
<dbReference type="RefSeq" id="WP_068854275.1">
    <property type="nucleotide sequence ID" value="NZ_CP016294.1"/>
</dbReference>
<dbReference type="KEGG" id="srh:BAY15_3448"/>
<dbReference type="AlphaFoldDB" id="A0AAP5AF71"/>
<sequence length="250" mass="27218">MNNPTPSRIQIRRPGTPVAPDRRRLLILAGIWLASLVLAALLGRWTAGPGGDAGRQLDAAQARAETLQKQVVELQQTQATLQASDRISRAANNEVQTSLGERDEEIAGLRADVAFYERLVGSTSQRKGLNTHSIEFSPETAGTWQYAVVLTQNLNRGAISQGQMRFTVEGVKDGKLTSVSWDELHQRTKVPGQEYSFRYFQQLTGSVMLPKDFTPQRVRVTLGSGAGGATQVFDWKQSGAPAAATAKEGE</sequence>
<dbReference type="InterPro" id="IPR046703">
    <property type="entry name" value="DUF6776"/>
</dbReference>
<proteinExistence type="predicted"/>
<keyword evidence="1" id="KW-0175">Coiled coil</keyword>
<organism evidence="2 3">
    <name type="scientific">Stenotrophomonas rhizophila</name>
    <dbReference type="NCBI Taxonomy" id="216778"/>
    <lineage>
        <taxon>Bacteria</taxon>
        <taxon>Pseudomonadati</taxon>
        <taxon>Pseudomonadota</taxon>
        <taxon>Gammaproteobacteria</taxon>
        <taxon>Lysobacterales</taxon>
        <taxon>Lysobacteraceae</taxon>
        <taxon>Stenotrophomonas</taxon>
    </lineage>
</organism>
<protein>
    <submittedName>
        <fullName evidence="2">Uncharacterized protein</fullName>
    </submittedName>
</protein>
<comment type="caution">
    <text evidence="2">The sequence shown here is derived from an EMBL/GenBank/DDBJ whole genome shotgun (WGS) entry which is preliminary data.</text>
</comment>
<evidence type="ECO:0000313" key="3">
    <source>
        <dbReference type="Proteomes" id="UP001226084"/>
    </source>
</evidence>
<dbReference type="Pfam" id="PF20567">
    <property type="entry name" value="DUF6776"/>
    <property type="match status" value="1"/>
</dbReference>
<evidence type="ECO:0000313" key="2">
    <source>
        <dbReference type="EMBL" id="MDQ1107111.1"/>
    </source>
</evidence>
<evidence type="ECO:0000256" key="1">
    <source>
        <dbReference type="SAM" id="Coils"/>
    </source>
</evidence>